<keyword evidence="4" id="KW-1185">Reference proteome</keyword>
<proteinExistence type="predicted"/>
<dbReference type="EMBL" id="JACHOB010000004">
    <property type="protein sequence ID" value="MBB4659608.1"/>
    <property type="molecule type" value="Genomic_DNA"/>
</dbReference>
<dbReference type="NCBIfam" id="NF033681">
    <property type="entry name" value="ExeM_NucH_DNase"/>
    <property type="match status" value="1"/>
</dbReference>
<dbReference type="GO" id="GO:0003824">
    <property type="term" value="F:catalytic activity"/>
    <property type="evidence" value="ECO:0007669"/>
    <property type="project" value="InterPro"/>
</dbReference>
<feature type="region of interest" description="Disordered" evidence="1">
    <location>
        <begin position="767"/>
        <end position="801"/>
    </location>
</feature>
<dbReference type="SUPFAM" id="SSF56219">
    <property type="entry name" value="DNase I-like"/>
    <property type="match status" value="1"/>
</dbReference>
<feature type="domain" description="Cadherin" evidence="2">
    <location>
        <begin position="250"/>
        <end position="341"/>
    </location>
</feature>
<dbReference type="Gene3D" id="3.60.10.10">
    <property type="entry name" value="Endonuclease/exonuclease/phosphatase"/>
    <property type="match status" value="1"/>
</dbReference>
<dbReference type="GO" id="GO:0007156">
    <property type="term" value="P:homophilic cell adhesion via plasma membrane adhesion molecules"/>
    <property type="evidence" value="ECO:0007669"/>
    <property type="project" value="InterPro"/>
</dbReference>
<dbReference type="Pfam" id="PF17892">
    <property type="entry name" value="Cadherin_5"/>
    <property type="match status" value="1"/>
</dbReference>
<dbReference type="GO" id="GO:0016020">
    <property type="term" value="C:membrane"/>
    <property type="evidence" value="ECO:0007669"/>
    <property type="project" value="InterPro"/>
</dbReference>
<dbReference type="InterPro" id="IPR002126">
    <property type="entry name" value="Cadherin-like_dom"/>
</dbReference>
<name>A0A840I640_9PROT</name>
<feature type="region of interest" description="Disordered" evidence="1">
    <location>
        <begin position="612"/>
        <end position="634"/>
    </location>
</feature>
<dbReference type="InterPro" id="IPR041690">
    <property type="entry name" value="Cadherin_5"/>
</dbReference>
<dbReference type="CDD" id="cd04486">
    <property type="entry name" value="YhcR_OBF_like"/>
    <property type="match status" value="1"/>
</dbReference>
<reference evidence="3 4" key="1">
    <citation type="submission" date="2020-08" db="EMBL/GenBank/DDBJ databases">
        <title>Genomic Encyclopedia of Type Strains, Phase IV (KMG-IV): sequencing the most valuable type-strain genomes for metagenomic binning, comparative biology and taxonomic classification.</title>
        <authorList>
            <person name="Goeker M."/>
        </authorList>
    </citation>
    <scope>NUCLEOTIDE SEQUENCE [LARGE SCALE GENOMIC DNA]</scope>
    <source>
        <strain evidence="3 4">DSM 102850</strain>
    </source>
</reference>
<dbReference type="InterPro" id="IPR005135">
    <property type="entry name" value="Endo/exonuclease/phosphatase"/>
</dbReference>
<dbReference type="InterPro" id="IPR015919">
    <property type="entry name" value="Cadherin-like_sf"/>
</dbReference>
<dbReference type="PANTHER" id="PTHR42834:SF1">
    <property type="entry name" value="ENDONUCLEASE_EXONUCLEASE_PHOSPHATASE FAMILY PROTEIN (AFU_ORTHOLOGUE AFUA_3G09210)"/>
    <property type="match status" value="1"/>
</dbReference>
<evidence type="ECO:0000313" key="3">
    <source>
        <dbReference type="EMBL" id="MBB4659608.1"/>
    </source>
</evidence>
<feature type="compositionally biased region" description="Polar residues" evidence="1">
    <location>
        <begin position="911"/>
        <end position="925"/>
    </location>
</feature>
<dbReference type="InterPro" id="IPR010221">
    <property type="entry name" value="VCBS_dom"/>
</dbReference>
<evidence type="ECO:0000313" key="4">
    <source>
        <dbReference type="Proteomes" id="UP000563524"/>
    </source>
</evidence>
<dbReference type="InterPro" id="IPR047971">
    <property type="entry name" value="ExeM-like"/>
</dbReference>
<sequence>MVFKLPRLPFGTNGDDTLYGTDRSDLILGRGGNDTIYAGAGRDLIQAGAGNDTVYLGAGGDVVLGGKGFDTVVLEGGVLGYEIDRLGRSDIYLVTDKGEGRGDRHTFTDVEAITFAQDGYTYYLDGRNNDPFVQGEAAATGEDDALSLSEDALLANDVDLDGDAIGIAGVDAVSAAGASVSFENGVVTYDPAGVFDALAEGETATDTFSYTVSDGRGGSSVATVTVTVTGTNDAPVLSVPSQVAADEGETSVFTATATDAEGDAITFSLGGDDADRFVIDAATGEVSFAEAPDFESPADADGDNAYELIVTATDANGASSSEAISVAVDDVLESTARINEFHYDNAGGDVGEFVEVRTAAGADVSGLVLELVNGNDGGVYAALTAAGASVTSDGAYDYYVFALPTNGLQNGSPDGLALSDGGQLVEFLSYEGSFEATEGAAAGVTSTDIGVFEPGDTSVGFSLQRNEDGSWDAPRDATAGYDNDFIPLEARINELHYDNAGTDVGEFVEVRTKAGADASGLLVELLNGSNGTVYDALTADEASVTTDGEFDYYVFELPTNGLQNGSPDGLALSVDGTLVEFLSYEGEFAAAEGAASGQTSIDIGVEETSNTEVGQSLQRGVDDSWAGPASETRGAANELPVATSARINELHYDNDGADVGEFVEVRVNAGEDVSGLTVELVNGNGGSVYGTTAVAGLTMTSDGAYDYYVWELPSNGIQNGSPDGLALSIDGQLIEFLSYEGIFTASAGAAAGETSVDIGVSEAADTAEGLSLQREDDGSWTGPREATAGADNAGAPPEPPRLNEVHYDNAGTDTGEFVEVRVGAGADVSGLTVELLNGNGGVVYESTGVAGLSMTSDGTYDYYVWDVSGIQNGPDGLVLAEAGTALEFFSYEGTFQATEGAAAGLTSTDMGVAETSSTPEGQSLYRTEDGGWAGPEDATPGAANDAGAPPPPPPGELVLISTIQGNGYESMLVGQAVTISAVVTRVVDDGFYVQEEVADYDGDEATSEGIFIANTDGAVDAGNLITVSGTVEERFGLTSLTNVTSIDVTGTGIMLPEYVGVTLPLASEGSLERFEGMRVSLTSSTDAPITVIENFNFDRYGEVVVGAGTQVQPTQVFDAQTQADEIDALQEANALNRLIIDDGVSSQNPSEFGYAPATAPGDNGNGYIDAGDDFGLEGPTLRLGAEMSGPVEGVLGYGFSEYRLLPDGTLPIDEATNTGAREATPSDVGGSLQVVSMNTLNYFTSLSDASADNPAGQARGATSAEDFARQTDKLVNAVLASGGEVFGFEEVENNGFGEGSAIRTLVEALNAAVGEDRYAFVIPDGAGADGRIGTDAITNAIVYDQTAVTLDASEVFTFDDGGSQQNRPAVAASFVEIASGESFALVVNHLKSKGGSGSGGDADIGDGQGAFNETRTDAAQQLADWIATDPLGTGDGDYVIVGDFNAYAQEDPIQLLRSEGLVDLIDSFIGQENAYSYTFDGQRGTLDHGFATGSLADQVTGVTEWHINADEPDLLGYSSEFTDAGFYGDTPFSASDHDPLIIGLELGESAAVEIA</sequence>
<dbReference type="CDD" id="cd11304">
    <property type="entry name" value="Cadherin_repeat"/>
    <property type="match status" value="1"/>
</dbReference>
<dbReference type="Proteomes" id="UP000563524">
    <property type="component" value="Unassembled WGS sequence"/>
</dbReference>
<protein>
    <submittedName>
        <fullName evidence="3">VCBS repeat-containing protein</fullName>
    </submittedName>
</protein>
<dbReference type="Gene3D" id="2.60.40.60">
    <property type="entry name" value="Cadherins"/>
    <property type="match status" value="1"/>
</dbReference>
<dbReference type="InterPro" id="IPR011049">
    <property type="entry name" value="Serralysin-like_metalloprot_C"/>
</dbReference>
<feature type="compositionally biased region" description="Low complexity" evidence="1">
    <location>
        <begin position="938"/>
        <end position="947"/>
    </location>
</feature>
<dbReference type="CDD" id="cd10283">
    <property type="entry name" value="MnuA_DNase1-like"/>
    <property type="match status" value="1"/>
</dbReference>
<dbReference type="NCBIfam" id="TIGR01965">
    <property type="entry name" value="VCBS_repeat"/>
    <property type="match status" value="1"/>
</dbReference>
<dbReference type="InterPro" id="IPR001343">
    <property type="entry name" value="Hemolysn_Ca-bd"/>
</dbReference>
<dbReference type="RefSeq" id="WP_183818368.1">
    <property type="nucleotide sequence ID" value="NZ_JACHOB010000004.1"/>
</dbReference>
<organism evidence="3 4">
    <name type="scientific">Parvularcula dongshanensis</name>
    <dbReference type="NCBI Taxonomy" id="1173995"/>
    <lineage>
        <taxon>Bacteria</taxon>
        <taxon>Pseudomonadati</taxon>
        <taxon>Pseudomonadota</taxon>
        <taxon>Alphaproteobacteria</taxon>
        <taxon>Parvularculales</taxon>
        <taxon>Parvularculaceae</taxon>
        <taxon>Parvularcula</taxon>
    </lineage>
</organism>
<dbReference type="PANTHER" id="PTHR42834">
    <property type="entry name" value="ENDONUCLEASE/EXONUCLEASE/PHOSPHATASE FAMILY PROTEIN (AFU_ORTHOLOGUE AFUA_3G09210)"/>
    <property type="match status" value="1"/>
</dbReference>
<dbReference type="SUPFAM" id="SSF49313">
    <property type="entry name" value="Cadherin-like"/>
    <property type="match status" value="1"/>
</dbReference>
<dbReference type="GO" id="GO:0005509">
    <property type="term" value="F:calcium ion binding"/>
    <property type="evidence" value="ECO:0007669"/>
    <property type="project" value="InterPro"/>
</dbReference>
<accession>A0A840I640</accession>
<feature type="region of interest" description="Disordered" evidence="1">
    <location>
        <begin position="911"/>
        <end position="955"/>
    </location>
</feature>
<dbReference type="PROSITE" id="PS50268">
    <property type="entry name" value="CADHERIN_2"/>
    <property type="match status" value="1"/>
</dbReference>
<dbReference type="Gene3D" id="2.150.10.10">
    <property type="entry name" value="Serralysin-like metalloprotease, C-terminal"/>
    <property type="match status" value="1"/>
</dbReference>
<comment type="caution">
    <text evidence="3">The sequence shown here is derived from an EMBL/GenBank/DDBJ whole genome shotgun (WGS) entry which is preliminary data.</text>
</comment>
<evidence type="ECO:0000259" key="2">
    <source>
        <dbReference type="PROSITE" id="PS50268"/>
    </source>
</evidence>
<dbReference type="Pfam" id="PF03372">
    <property type="entry name" value="Exo_endo_phos"/>
    <property type="match status" value="1"/>
</dbReference>
<dbReference type="SUPFAM" id="SSF51120">
    <property type="entry name" value="beta-Roll"/>
    <property type="match status" value="1"/>
</dbReference>
<evidence type="ECO:0000256" key="1">
    <source>
        <dbReference type="SAM" id="MobiDB-lite"/>
    </source>
</evidence>
<dbReference type="Pfam" id="PF00353">
    <property type="entry name" value="HemolysinCabind"/>
    <property type="match status" value="1"/>
</dbReference>
<gene>
    <name evidence="3" type="ORF">GGQ59_002145</name>
</gene>
<dbReference type="InterPro" id="IPR036691">
    <property type="entry name" value="Endo/exonu/phosph_ase_sf"/>
</dbReference>